<accession>A0ABN9LRP2</accession>
<dbReference type="InterPro" id="IPR027417">
    <property type="entry name" value="P-loop_NTPase"/>
</dbReference>
<proteinExistence type="predicted"/>
<dbReference type="Gene3D" id="3.40.50.300">
    <property type="entry name" value="P-loop containing nucleotide triphosphate hydrolases"/>
    <property type="match status" value="1"/>
</dbReference>
<name>A0ABN9LRP2_9NEOB</name>
<comment type="caution">
    <text evidence="1">The sequence shown here is derived from an EMBL/GenBank/DDBJ whole genome shotgun (WGS) entry which is preliminary data.</text>
</comment>
<protein>
    <submittedName>
        <fullName evidence="1">Uncharacterized protein</fullName>
    </submittedName>
</protein>
<reference evidence="1" key="1">
    <citation type="submission" date="2023-07" db="EMBL/GenBank/DDBJ databases">
        <authorList>
            <person name="Stuckert A."/>
        </authorList>
    </citation>
    <scope>NUCLEOTIDE SEQUENCE</scope>
</reference>
<dbReference type="PANTHER" id="PTHR14559">
    <property type="entry name" value="CASPASE RECRUITMENT DOMAIN FAMILY"/>
    <property type="match status" value="1"/>
</dbReference>
<dbReference type="PANTHER" id="PTHR14559:SF1">
    <property type="entry name" value="CASPASE RECRUITMENT DOMAIN-CONTAINING PROTEIN 14"/>
    <property type="match status" value="1"/>
</dbReference>
<sequence length="372" mass="41800">MSVFLRQHGPQSVPHICTRRTVCTLLRVYIPPAGETALHRHTGGTRLPHMCHTDVLHEHTDTDNSGTDFSNTGIIWTCERDLRNLSRCVVDFDVMNPAYKVDLEGMTFEDAHCTLNRVNGFCSLSVRCNMDDKYTFIQSSSSLKANRPCSSIVCAPPKASLTRPDNSGTGKNRAQQQLITSIQHMTWQNGMPRMGPAETIGGCGRSNIGSLTPVLVDSQEFEVERIVDSRYISLFPQPKKHVRIISTDRCSSHLLWTSLNCGTCRCEECLTDAEYATRYQRGDIIGEKEGESIRCYFTRQNVEAVAQQNAHCLLELGLSCLSALIRVGIYPIILHIPLNEKSIKKLKKRPHPANPLCTGWYKIYGQLMQLLF</sequence>
<evidence type="ECO:0000313" key="1">
    <source>
        <dbReference type="EMBL" id="CAJ0945876.1"/>
    </source>
</evidence>
<organism evidence="1 2">
    <name type="scientific">Ranitomeya imitator</name>
    <name type="common">mimic poison frog</name>
    <dbReference type="NCBI Taxonomy" id="111125"/>
    <lineage>
        <taxon>Eukaryota</taxon>
        <taxon>Metazoa</taxon>
        <taxon>Chordata</taxon>
        <taxon>Craniata</taxon>
        <taxon>Vertebrata</taxon>
        <taxon>Euteleostomi</taxon>
        <taxon>Amphibia</taxon>
        <taxon>Batrachia</taxon>
        <taxon>Anura</taxon>
        <taxon>Neobatrachia</taxon>
        <taxon>Hyloidea</taxon>
        <taxon>Dendrobatidae</taxon>
        <taxon>Dendrobatinae</taxon>
        <taxon>Ranitomeya</taxon>
    </lineage>
</organism>
<keyword evidence="2" id="KW-1185">Reference proteome</keyword>
<dbReference type="EMBL" id="CAUEEQ010024550">
    <property type="protein sequence ID" value="CAJ0945876.1"/>
    <property type="molecule type" value="Genomic_DNA"/>
</dbReference>
<gene>
    <name evidence="1" type="ORF">RIMI_LOCUS11050312</name>
</gene>
<dbReference type="Proteomes" id="UP001176940">
    <property type="component" value="Unassembled WGS sequence"/>
</dbReference>
<evidence type="ECO:0000313" key="2">
    <source>
        <dbReference type="Proteomes" id="UP001176940"/>
    </source>
</evidence>